<organism evidence="1 2">
    <name type="scientific">Thiohalobacter thiocyanaticus</name>
    <dbReference type="NCBI Taxonomy" id="585455"/>
    <lineage>
        <taxon>Bacteria</taxon>
        <taxon>Pseudomonadati</taxon>
        <taxon>Pseudomonadota</taxon>
        <taxon>Gammaproteobacteria</taxon>
        <taxon>Thiohalobacterales</taxon>
        <taxon>Thiohalobacteraceae</taxon>
        <taxon>Thiohalobacter</taxon>
    </lineage>
</organism>
<dbReference type="EMBL" id="AP018052">
    <property type="protein sequence ID" value="BAZ92811.1"/>
    <property type="molecule type" value="Genomic_DNA"/>
</dbReference>
<reference evidence="1 2" key="1">
    <citation type="submission" date="2017-05" db="EMBL/GenBank/DDBJ databases">
        <title>Thiocyanate degradation by Thiohalobacter thiocyanaticus FOKN1.</title>
        <authorList>
            <person name="Oshiki M."/>
            <person name="Fukushima T."/>
            <person name="Kawano S."/>
            <person name="Nakagawa J."/>
        </authorList>
    </citation>
    <scope>NUCLEOTIDE SEQUENCE [LARGE SCALE GENOMIC DNA]</scope>
    <source>
        <strain evidence="1 2">FOKN1</strain>
    </source>
</reference>
<gene>
    <name evidence="1" type="ORF">FOKN1_0407</name>
</gene>
<name>A0A1Z4VMG6_9GAMM</name>
<evidence type="ECO:0000313" key="2">
    <source>
        <dbReference type="Proteomes" id="UP000218765"/>
    </source>
</evidence>
<dbReference type="AlphaFoldDB" id="A0A1Z4VMG6"/>
<sequence>MTRLDLSIPPLIHQPGPDDTVTAIQSWLDSLPKLNQAEFADALVTRLKRINQTVIEPGIRHALMSAFAAESAHLIERFCTQCGQVNFPLKREKLVLYDQAQALLEAMANGYKLLAMQLARAPDELDGQSRTILHESLLQATEQLSRRVLIAYAIYRNAPEGVWGEIHQLYRFAEGHDLATARVEHMSDWSLGIAYTQIVIAALCNPFHLFQNEIHEVYARLRKWAGAVRLRHAEEYDEPLESLTAERYFIDLDSDAPPRHGVAARPGEPAATRLLDIRELERITADQVMTLTQRKELSYREHQERDLLRRLRNAWSRRPTRVEQRAERCTQAMVVAGLTPAHYYLSGRSEFDPEAFEIHMHGDRMQGGSDLSLVPMEQESWRENEMRRKLEEGVIKPRSYGFDYTARDDDVWKRANVASNRSKTEIETALEQRISASAAQLATLDESDSGFGFTCPADAHININVGSLLAVQECKDTDRWCLAVIRWMRTDPDLSLKLGARLIPGTTRAVAVRGIEGHGAHTQYQRCIVLTAEDAAHSYIVPAGLFHAGSLLLLNDGEQLRLLRFTRLTEMTKSYTRYLAEDVELNETRHEQVVQSLYRLLYSSEE</sequence>
<dbReference type="RefSeq" id="WP_096364227.1">
    <property type="nucleotide sequence ID" value="NZ_AP018052.1"/>
</dbReference>
<accession>A0A1Z4VMG6</accession>
<dbReference type="KEGG" id="ttc:FOKN1_0407"/>
<keyword evidence="2" id="KW-1185">Reference proteome</keyword>
<dbReference type="OrthoDB" id="5724405at2"/>
<evidence type="ECO:0000313" key="1">
    <source>
        <dbReference type="EMBL" id="BAZ92811.1"/>
    </source>
</evidence>
<protein>
    <recommendedName>
        <fullName evidence="3">GTPase</fullName>
    </recommendedName>
</protein>
<dbReference type="Proteomes" id="UP000218765">
    <property type="component" value="Chromosome"/>
</dbReference>
<evidence type="ECO:0008006" key="3">
    <source>
        <dbReference type="Google" id="ProtNLM"/>
    </source>
</evidence>
<proteinExistence type="predicted"/>